<accession>X0TSY4</accession>
<protein>
    <submittedName>
        <fullName evidence="1">Uncharacterized protein</fullName>
    </submittedName>
</protein>
<gene>
    <name evidence="1" type="ORF">S01H1_22611</name>
</gene>
<dbReference type="EMBL" id="BARS01012799">
    <property type="protein sequence ID" value="GAF90306.1"/>
    <property type="molecule type" value="Genomic_DNA"/>
</dbReference>
<feature type="non-terminal residue" evidence="1">
    <location>
        <position position="1"/>
    </location>
</feature>
<sequence>FFVVDFTIECDPDGPIFVGEWLMWDWSVGYFERSVSQCQVLINEKTFVVRASMP</sequence>
<organism evidence="1">
    <name type="scientific">marine sediment metagenome</name>
    <dbReference type="NCBI Taxonomy" id="412755"/>
    <lineage>
        <taxon>unclassified sequences</taxon>
        <taxon>metagenomes</taxon>
        <taxon>ecological metagenomes</taxon>
    </lineage>
</organism>
<dbReference type="AlphaFoldDB" id="X0TSY4"/>
<reference evidence="1" key="1">
    <citation type="journal article" date="2014" name="Front. Microbiol.">
        <title>High frequency of phylogenetically diverse reductive dehalogenase-homologous genes in deep subseafloor sedimentary metagenomes.</title>
        <authorList>
            <person name="Kawai M."/>
            <person name="Futagami T."/>
            <person name="Toyoda A."/>
            <person name="Takaki Y."/>
            <person name="Nishi S."/>
            <person name="Hori S."/>
            <person name="Arai W."/>
            <person name="Tsubouchi T."/>
            <person name="Morono Y."/>
            <person name="Uchiyama I."/>
            <person name="Ito T."/>
            <person name="Fujiyama A."/>
            <person name="Inagaki F."/>
            <person name="Takami H."/>
        </authorList>
    </citation>
    <scope>NUCLEOTIDE SEQUENCE</scope>
    <source>
        <strain evidence="1">Expedition CK06-06</strain>
    </source>
</reference>
<comment type="caution">
    <text evidence="1">The sequence shown here is derived from an EMBL/GenBank/DDBJ whole genome shotgun (WGS) entry which is preliminary data.</text>
</comment>
<name>X0TSY4_9ZZZZ</name>
<evidence type="ECO:0000313" key="1">
    <source>
        <dbReference type="EMBL" id="GAF90306.1"/>
    </source>
</evidence>
<proteinExistence type="predicted"/>